<sequence length="148" mass="16994">MSIVAPNYNMPSHNLMAFIVGGLASSTVICFLFLMVAIYFISLPKGSNEVKLLDADQMAETSSPLAVATPSRPMKRLRFTGKEDYEEHLLKIEGQKLEVQRERLRIETERLDVERQRLAIEQQRLLIEQQRHTVYLAQRGVTFEVTEN</sequence>
<organism evidence="1">
    <name type="scientific">Magallana gigas</name>
    <name type="common">Pacific oyster</name>
    <name type="synonym">Crassostrea gigas</name>
    <dbReference type="NCBI Taxonomy" id="29159"/>
    <lineage>
        <taxon>Eukaryota</taxon>
        <taxon>Metazoa</taxon>
        <taxon>Spiralia</taxon>
        <taxon>Lophotrochozoa</taxon>
        <taxon>Mollusca</taxon>
        <taxon>Bivalvia</taxon>
        <taxon>Autobranchia</taxon>
        <taxon>Pteriomorphia</taxon>
        <taxon>Ostreida</taxon>
        <taxon>Ostreoidea</taxon>
        <taxon>Ostreidae</taxon>
        <taxon>Magallana</taxon>
    </lineage>
</organism>
<proteinExistence type="predicted"/>
<evidence type="ECO:0000313" key="1">
    <source>
        <dbReference type="EMBL" id="EKC24617.1"/>
    </source>
</evidence>
<dbReference type="EMBL" id="JH817706">
    <property type="protein sequence ID" value="EKC24617.1"/>
    <property type="molecule type" value="Genomic_DNA"/>
</dbReference>
<dbReference type="HOGENOM" id="CLU_1760557_0_0_1"/>
<reference evidence="1" key="1">
    <citation type="journal article" date="2012" name="Nature">
        <title>The oyster genome reveals stress adaptation and complexity of shell formation.</title>
        <authorList>
            <person name="Zhang G."/>
            <person name="Fang X."/>
            <person name="Guo X."/>
            <person name="Li L."/>
            <person name="Luo R."/>
            <person name="Xu F."/>
            <person name="Yang P."/>
            <person name="Zhang L."/>
            <person name="Wang X."/>
            <person name="Qi H."/>
            <person name="Xiong Z."/>
            <person name="Que H."/>
            <person name="Xie Y."/>
            <person name="Holland P.W."/>
            <person name="Paps J."/>
            <person name="Zhu Y."/>
            <person name="Wu F."/>
            <person name="Chen Y."/>
            <person name="Wang J."/>
            <person name="Peng C."/>
            <person name="Meng J."/>
            <person name="Yang L."/>
            <person name="Liu J."/>
            <person name="Wen B."/>
            <person name="Zhang N."/>
            <person name="Huang Z."/>
            <person name="Zhu Q."/>
            <person name="Feng Y."/>
            <person name="Mount A."/>
            <person name="Hedgecock D."/>
            <person name="Xu Z."/>
            <person name="Liu Y."/>
            <person name="Domazet-Loso T."/>
            <person name="Du Y."/>
            <person name="Sun X."/>
            <person name="Zhang S."/>
            <person name="Liu B."/>
            <person name="Cheng P."/>
            <person name="Jiang X."/>
            <person name="Li J."/>
            <person name="Fan D."/>
            <person name="Wang W."/>
            <person name="Fu W."/>
            <person name="Wang T."/>
            <person name="Wang B."/>
            <person name="Zhang J."/>
            <person name="Peng Z."/>
            <person name="Li Y."/>
            <person name="Li N."/>
            <person name="Wang J."/>
            <person name="Chen M."/>
            <person name="He Y."/>
            <person name="Tan F."/>
            <person name="Song X."/>
            <person name="Zheng Q."/>
            <person name="Huang R."/>
            <person name="Yang H."/>
            <person name="Du X."/>
            <person name="Chen L."/>
            <person name="Yang M."/>
            <person name="Gaffney P.M."/>
            <person name="Wang S."/>
            <person name="Luo L."/>
            <person name="She Z."/>
            <person name="Ming Y."/>
            <person name="Huang W."/>
            <person name="Zhang S."/>
            <person name="Huang B."/>
            <person name="Zhang Y."/>
            <person name="Qu T."/>
            <person name="Ni P."/>
            <person name="Miao G."/>
            <person name="Wang J."/>
            <person name="Wang Q."/>
            <person name="Steinberg C.E."/>
            <person name="Wang H."/>
            <person name="Li N."/>
            <person name="Qian L."/>
            <person name="Zhang G."/>
            <person name="Li Y."/>
            <person name="Yang H."/>
            <person name="Liu X."/>
            <person name="Wang J."/>
            <person name="Yin Y."/>
            <person name="Wang J."/>
        </authorList>
    </citation>
    <scope>NUCLEOTIDE SEQUENCE [LARGE SCALE GENOMIC DNA]</scope>
    <source>
        <strain evidence="1">05x7-T-G4-1.051#20</strain>
    </source>
</reference>
<protein>
    <submittedName>
        <fullName evidence="1">Uncharacterized protein</fullName>
    </submittedName>
</protein>
<dbReference type="InParanoid" id="K1PKP4"/>
<name>K1PKP4_MAGGI</name>
<gene>
    <name evidence="1" type="ORF">CGI_10024406</name>
</gene>
<accession>K1PKP4</accession>
<dbReference type="AlphaFoldDB" id="K1PKP4"/>